<keyword evidence="6 11" id="KW-0812">Transmembrane</keyword>
<evidence type="ECO:0000256" key="4">
    <source>
        <dbReference type="ARBA" id="ARBA00013039"/>
    </source>
</evidence>
<evidence type="ECO:0000256" key="10">
    <source>
        <dbReference type="ARBA" id="ARBA00023136"/>
    </source>
</evidence>
<keyword evidence="5 11" id="KW-0645">Protease</keyword>
<evidence type="ECO:0000256" key="8">
    <source>
        <dbReference type="ARBA" id="ARBA00022825"/>
    </source>
</evidence>
<feature type="domain" description="Peptidase S54 rhomboid" evidence="12">
    <location>
        <begin position="253"/>
        <end position="337"/>
    </location>
</feature>
<dbReference type="InterPro" id="IPR035952">
    <property type="entry name" value="Rhomboid-like_sf"/>
</dbReference>
<evidence type="ECO:0000313" key="13">
    <source>
        <dbReference type="EMBL" id="KAG5182720.1"/>
    </source>
</evidence>
<evidence type="ECO:0000259" key="12">
    <source>
        <dbReference type="Pfam" id="PF01694"/>
    </source>
</evidence>
<accession>A0A835Z0C4</accession>
<dbReference type="Pfam" id="PF01694">
    <property type="entry name" value="Rhomboid"/>
    <property type="match status" value="2"/>
</dbReference>
<dbReference type="InterPro" id="IPR002610">
    <property type="entry name" value="Peptidase_S54_rhomboid-like"/>
</dbReference>
<keyword evidence="14" id="KW-1185">Reference proteome</keyword>
<comment type="subcellular location">
    <subcellularLocation>
        <location evidence="2 11">Membrane</location>
        <topology evidence="2 11">Multi-pass membrane protein</topology>
    </subcellularLocation>
</comment>
<feature type="transmembrane region" description="Helical" evidence="11">
    <location>
        <begin position="296"/>
        <end position="314"/>
    </location>
</feature>
<protein>
    <recommendedName>
        <fullName evidence="4">rhomboid protease</fullName>
        <ecNumber evidence="4">3.4.21.105</ecNumber>
    </recommendedName>
</protein>
<evidence type="ECO:0000313" key="14">
    <source>
        <dbReference type="Proteomes" id="UP000664859"/>
    </source>
</evidence>
<sequence length="376" mass="39918">MQEELIQQLLAAQEVSENAAAAAAVQYAAAVPAEPRTPQPAAGVADTFDDGSFDDGVESSLLERHRQAAGDEEMARVLQRMEMGNAADDERDPEMEDPVWGKLVVEQVGGPRPHQVLCFAFCPCLVGPTLRWERRTMLGGLSVPVLLCDSGKSAVIRRLMKTWAVGFGAVQVAMLLQALTVGGGGLAPTSVNPMLGPWPSVLVIQGAKVASLIVYRHQYWRLMTPLLLHAGLIHLVVNLGIQLRIERGIVAYSEPAAITVGSSGALCGLMGAWLAEIVLRWGSAQQPGGGDMAQRMTSLVICSVNIAVTLGFSFVPYIDWAAHVGGLVGGLLVGSALFCVTARARRAAWGVLGAVVVGGMGQWQGQPRLHMVCLDE</sequence>
<evidence type="ECO:0000256" key="9">
    <source>
        <dbReference type="ARBA" id="ARBA00022989"/>
    </source>
</evidence>
<dbReference type="EMBL" id="JAFCMP010000224">
    <property type="protein sequence ID" value="KAG5182720.1"/>
    <property type="molecule type" value="Genomic_DNA"/>
</dbReference>
<feature type="transmembrane region" description="Helical" evidence="11">
    <location>
        <begin position="257"/>
        <end position="275"/>
    </location>
</feature>
<comment type="caution">
    <text evidence="13">The sequence shown here is derived from an EMBL/GenBank/DDBJ whole genome shotgun (WGS) entry which is preliminary data.</text>
</comment>
<evidence type="ECO:0000256" key="7">
    <source>
        <dbReference type="ARBA" id="ARBA00022801"/>
    </source>
</evidence>
<comment type="catalytic activity">
    <reaction evidence="1 11">
        <text>Cleaves type-1 transmembrane domains using a catalytic dyad composed of serine and histidine that are contributed by different transmembrane domains.</text>
        <dbReference type="EC" id="3.4.21.105"/>
    </reaction>
</comment>
<keyword evidence="10 11" id="KW-0472">Membrane</keyword>
<comment type="similarity">
    <text evidence="3 11">Belongs to the peptidase S54 family.</text>
</comment>
<gene>
    <name evidence="13" type="ORF">JKP88DRAFT_318034</name>
</gene>
<dbReference type="SUPFAM" id="SSF144091">
    <property type="entry name" value="Rhomboid-like"/>
    <property type="match status" value="1"/>
</dbReference>
<evidence type="ECO:0000256" key="11">
    <source>
        <dbReference type="RuleBase" id="RU362115"/>
    </source>
</evidence>
<evidence type="ECO:0000256" key="6">
    <source>
        <dbReference type="ARBA" id="ARBA00022692"/>
    </source>
</evidence>
<feature type="transmembrane region" description="Helical" evidence="11">
    <location>
        <begin position="226"/>
        <end position="245"/>
    </location>
</feature>
<dbReference type="Gene3D" id="1.20.1540.10">
    <property type="entry name" value="Rhomboid-like"/>
    <property type="match status" value="2"/>
</dbReference>
<dbReference type="InterPro" id="IPR022764">
    <property type="entry name" value="Peptidase_S54_rhomboid_dom"/>
</dbReference>
<dbReference type="PANTHER" id="PTHR22936">
    <property type="entry name" value="RHOMBOID-RELATED"/>
    <property type="match status" value="1"/>
</dbReference>
<keyword evidence="9 11" id="KW-1133">Transmembrane helix</keyword>
<organism evidence="13 14">
    <name type="scientific">Tribonema minus</name>
    <dbReference type="NCBI Taxonomy" id="303371"/>
    <lineage>
        <taxon>Eukaryota</taxon>
        <taxon>Sar</taxon>
        <taxon>Stramenopiles</taxon>
        <taxon>Ochrophyta</taxon>
        <taxon>PX clade</taxon>
        <taxon>Xanthophyceae</taxon>
        <taxon>Tribonematales</taxon>
        <taxon>Tribonemataceae</taxon>
        <taxon>Tribonema</taxon>
    </lineage>
</organism>
<dbReference type="GO" id="GO:0016020">
    <property type="term" value="C:membrane"/>
    <property type="evidence" value="ECO:0007669"/>
    <property type="project" value="UniProtKB-SubCell"/>
</dbReference>
<evidence type="ECO:0000256" key="5">
    <source>
        <dbReference type="ARBA" id="ARBA00022670"/>
    </source>
</evidence>
<comment type="function">
    <text evidence="11">Serine protease involved in intramembrane proteolysis.</text>
</comment>
<keyword evidence="7 11" id="KW-0378">Hydrolase</keyword>
<evidence type="ECO:0000256" key="2">
    <source>
        <dbReference type="ARBA" id="ARBA00004141"/>
    </source>
</evidence>
<keyword evidence="8 11" id="KW-0720">Serine protease</keyword>
<dbReference type="OrthoDB" id="418595at2759"/>
<feature type="transmembrane region" description="Helical" evidence="11">
    <location>
        <begin position="320"/>
        <end position="340"/>
    </location>
</feature>
<feature type="transmembrane region" description="Helical" evidence="11">
    <location>
        <begin position="195"/>
        <end position="214"/>
    </location>
</feature>
<feature type="transmembrane region" description="Helical" evidence="11">
    <location>
        <begin position="162"/>
        <end position="183"/>
    </location>
</feature>
<feature type="domain" description="Peptidase S54 rhomboid" evidence="12">
    <location>
        <begin position="217"/>
        <end position="244"/>
    </location>
</feature>
<dbReference type="EC" id="3.4.21.105" evidence="4"/>
<name>A0A835Z0C4_9STRA</name>
<evidence type="ECO:0000256" key="1">
    <source>
        <dbReference type="ARBA" id="ARBA00000156"/>
    </source>
</evidence>
<feature type="transmembrane region" description="Helical" evidence="11">
    <location>
        <begin position="347"/>
        <end position="365"/>
    </location>
</feature>
<dbReference type="PANTHER" id="PTHR22936:SF69">
    <property type="entry name" value="RHOMBOID-LIKE PROTEIN"/>
    <property type="match status" value="1"/>
</dbReference>
<evidence type="ECO:0000256" key="3">
    <source>
        <dbReference type="ARBA" id="ARBA00009045"/>
    </source>
</evidence>
<reference evidence="13" key="1">
    <citation type="submission" date="2021-02" db="EMBL/GenBank/DDBJ databases">
        <title>First Annotated Genome of the Yellow-green Alga Tribonema minus.</title>
        <authorList>
            <person name="Mahan K.M."/>
        </authorList>
    </citation>
    <scope>NUCLEOTIDE SEQUENCE</scope>
    <source>
        <strain evidence="13">UTEX B ZZ1240</strain>
    </source>
</reference>
<dbReference type="AlphaFoldDB" id="A0A835Z0C4"/>
<dbReference type="GO" id="GO:0004252">
    <property type="term" value="F:serine-type endopeptidase activity"/>
    <property type="evidence" value="ECO:0007669"/>
    <property type="project" value="InterPro"/>
</dbReference>
<proteinExistence type="inferred from homology"/>
<dbReference type="GO" id="GO:0006508">
    <property type="term" value="P:proteolysis"/>
    <property type="evidence" value="ECO:0007669"/>
    <property type="project" value="UniProtKB-KW"/>
</dbReference>
<dbReference type="Proteomes" id="UP000664859">
    <property type="component" value="Unassembled WGS sequence"/>
</dbReference>